<dbReference type="InterPro" id="IPR021878">
    <property type="entry name" value="TgpA_N"/>
</dbReference>
<name>A0A0A1FIH0_9BURK</name>
<dbReference type="RefSeq" id="WP_081992617.1">
    <property type="nucleotide sequence ID" value="NZ_CP009962.1"/>
</dbReference>
<keyword evidence="1" id="KW-0812">Transmembrane</keyword>
<dbReference type="InterPro" id="IPR025403">
    <property type="entry name" value="TgpA-like_C"/>
</dbReference>
<dbReference type="Pfam" id="PF11992">
    <property type="entry name" value="TgpA_N"/>
    <property type="match status" value="1"/>
</dbReference>
<dbReference type="AlphaFoldDB" id="A0A0A1FIH0"/>
<dbReference type="Pfam" id="PF01841">
    <property type="entry name" value="Transglut_core"/>
    <property type="match status" value="1"/>
</dbReference>
<protein>
    <submittedName>
        <fullName evidence="3">Transglutaminase-like enzyme</fullName>
    </submittedName>
</protein>
<gene>
    <name evidence="3" type="ORF">LT85_4281</name>
</gene>
<reference evidence="4" key="1">
    <citation type="journal article" date="2014" name="Soil Biol. Biochem.">
        <title>Structure and function of bacterial communities in ageing soils: Insights from the Mendocino ecological staircase.</title>
        <authorList>
            <person name="Uroz S."/>
            <person name="Tech J.J."/>
            <person name="Sawaya N.A."/>
            <person name="Frey-Klett P."/>
            <person name="Leveau J.H.J."/>
        </authorList>
    </citation>
    <scope>NUCLEOTIDE SEQUENCE [LARGE SCALE GENOMIC DNA]</scope>
    <source>
        <strain evidence="4">Cal35</strain>
    </source>
</reference>
<dbReference type="PANTHER" id="PTHR42736:SF1">
    <property type="entry name" value="PROTEIN-GLUTAMINE GAMMA-GLUTAMYLTRANSFERASE"/>
    <property type="match status" value="1"/>
</dbReference>
<accession>A0A0A1FIH0</accession>
<dbReference type="SMART" id="SM00460">
    <property type="entry name" value="TGc"/>
    <property type="match status" value="1"/>
</dbReference>
<dbReference type="SUPFAM" id="SSF54001">
    <property type="entry name" value="Cysteine proteinases"/>
    <property type="match status" value="1"/>
</dbReference>
<evidence type="ECO:0000313" key="4">
    <source>
        <dbReference type="Proteomes" id="UP000030302"/>
    </source>
</evidence>
<organism evidence="3 4">
    <name type="scientific">Collimonas arenae</name>
    <dbReference type="NCBI Taxonomy" id="279058"/>
    <lineage>
        <taxon>Bacteria</taxon>
        <taxon>Pseudomonadati</taxon>
        <taxon>Pseudomonadota</taxon>
        <taxon>Betaproteobacteria</taxon>
        <taxon>Burkholderiales</taxon>
        <taxon>Oxalobacteraceae</taxon>
        <taxon>Collimonas</taxon>
    </lineage>
</organism>
<evidence type="ECO:0000256" key="1">
    <source>
        <dbReference type="SAM" id="Phobius"/>
    </source>
</evidence>
<dbReference type="KEGG" id="care:LT85_4281"/>
<dbReference type="Pfam" id="PF13559">
    <property type="entry name" value="DUF4129"/>
    <property type="match status" value="1"/>
</dbReference>
<evidence type="ECO:0000313" key="3">
    <source>
        <dbReference type="EMBL" id="AIY43439.1"/>
    </source>
</evidence>
<feature type="transmembrane region" description="Helical" evidence="1">
    <location>
        <begin position="83"/>
        <end position="101"/>
    </location>
</feature>
<sequence>MKPAPTAATLHQLRTELESKPLFRISSTYMKTLPRDKSDTLLLLGACSMVLLPHFLHLSWWISLLCGGLLLWRAWITLRGQRLPPMWLLLPLAALVMGAVRLDYGTWFGRDAGVAMLTLLLTFKLLEMRARRDLFVTLLLSFFLLLTTFFYSQSILSLIWMIATLALLLTAQLSFQYTGAVPPLRQRLRLGGVILAMALPLTLVLFLVFPRIQGPLWGLPGDAHGGRTGLSDSMTPGNISQLALSDDIAFRVKFAEAAPAPAKRYWRGVVLNDFDGRTWTQGRFSRAAIDTTEHMQQVSMPAASNPSGLLAHQQITLEPNGQRWLFALETPQLAPLLDGAQTRLTADHQIRAERIINERVRYDVVSNLGPVPATEFTTNEQQRSLALPPGFNPRTQEFAASLRKKWPDDAALVNSVLNFFHRENFSYTLEPPLLGKNSVDDFLFSSRAGFCEHYASSFVVLMRAAGIPARVVTGYQGGEINPVDDMMTVRQSDAHAWAEVWLPPRGWVRADPTAAVAPNRIETQLSNVLPRSFFGGLLDAAPGQSNWWSALSGGVALLRANWEALGNGWNQWVLNYTPARQMGFMHWLGLDEMDWRTLSILMLAIITVAVASVTLPLLLARSKSKPLDTVYSALCAQMARRGLSRNKHEGPTTYGRRLCASDSPLSPAAKIAVQRFMALYENLQYGAESSAAHGTDHKPPAPLIAQLKLLLSQCR</sequence>
<proteinExistence type="predicted"/>
<feature type="transmembrane region" description="Helical" evidence="1">
    <location>
        <begin position="598"/>
        <end position="619"/>
    </location>
</feature>
<dbReference type="HOGENOM" id="CLU_012397_0_0_4"/>
<keyword evidence="4" id="KW-1185">Reference proteome</keyword>
<keyword evidence="1" id="KW-1133">Transmembrane helix</keyword>
<dbReference type="InterPro" id="IPR052901">
    <property type="entry name" value="Bact_TGase-like"/>
</dbReference>
<dbReference type="EMBL" id="CP009962">
    <property type="protein sequence ID" value="AIY43439.1"/>
    <property type="molecule type" value="Genomic_DNA"/>
</dbReference>
<feature type="transmembrane region" description="Helical" evidence="1">
    <location>
        <begin position="133"/>
        <end position="152"/>
    </location>
</feature>
<feature type="transmembrane region" description="Helical" evidence="1">
    <location>
        <begin position="158"/>
        <end position="178"/>
    </location>
</feature>
<feature type="domain" description="Transglutaminase-like" evidence="2">
    <location>
        <begin position="443"/>
        <end position="514"/>
    </location>
</feature>
<evidence type="ECO:0000259" key="2">
    <source>
        <dbReference type="SMART" id="SM00460"/>
    </source>
</evidence>
<dbReference type="InterPro" id="IPR002931">
    <property type="entry name" value="Transglutaminase-like"/>
</dbReference>
<dbReference type="STRING" id="279058.LT85_4281"/>
<dbReference type="Proteomes" id="UP000030302">
    <property type="component" value="Chromosome"/>
</dbReference>
<keyword evidence="1" id="KW-0472">Membrane</keyword>
<dbReference type="PANTHER" id="PTHR42736">
    <property type="entry name" value="PROTEIN-GLUTAMINE GAMMA-GLUTAMYLTRANSFERASE"/>
    <property type="match status" value="1"/>
</dbReference>
<dbReference type="Gene3D" id="3.10.620.30">
    <property type="match status" value="1"/>
</dbReference>
<feature type="transmembrane region" description="Helical" evidence="1">
    <location>
        <begin position="190"/>
        <end position="209"/>
    </location>
</feature>
<dbReference type="OrthoDB" id="9804872at2"/>
<dbReference type="InterPro" id="IPR038765">
    <property type="entry name" value="Papain-like_cys_pep_sf"/>
</dbReference>